<protein>
    <recommendedName>
        <fullName evidence="4">THAP-type domain-containing protein</fullName>
    </recommendedName>
</protein>
<name>A0ABD2KK63_HETSC</name>
<feature type="compositionally biased region" description="Low complexity" evidence="1">
    <location>
        <begin position="96"/>
        <end position="115"/>
    </location>
</feature>
<dbReference type="AlphaFoldDB" id="A0ABD2KK63"/>
<evidence type="ECO:0000256" key="1">
    <source>
        <dbReference type="SAM" id="MobiDB-lite"/>
    </source>
</evidence>
<evidence type="ECO:0000313" key="2">
    <source>
        <dbReference type="EMBL" id="KAL3103241.1"/>
    </source>
</evidence>
<evidence type="ECO:0000313" key="3">
    <source>
        <dbReference type="Proteomes" id="UP001620645"/>
    </source>
</evidence>
<reference evidence="2 3" key="1">
    <citation type="submission" date="2024-10" db="EMBL/GenBank/DDBJ databases">
        <authorList>
            <person name="Kim D."/>
        </authorList>
    </citation>
    <scope>NUCLEOTIDE SEQUENCE [LARGE SCALE GENOMIC DNA]</scope>
    <source>
        <strain evidence="2">Taebaek</strain>
    </source>
</reference>
<dbReference type="EMBL" id="JBICCN010000015">
    <property type="protein sequence ID" value="KAL3103241.1"/>
    <property type="molecule type" value="Genomic_DNA"/>
</dbReference>
<proteinExistence type="predicted"/>
<sequence length="330" mass="36160">MPKCPICGKNATKETGVQFPSDSAKFVRYCLQLKLNPKTTEKKGIICYDHYDPKDLIREGGKIVNVSKMAVPKIQSSRLTLDQLLEKNVGMPTSAAVSSLQNNASSSSAPSPRVSNGTTVAQNVKNWKGMPRHGQQMNGQQNEAHLMATEQLADLAKKTLILFRDANESFSDQNAVSDWLRRSFDLPANSICELSSPSLVTNSQVFFIVFDEIGTAEKILEMSKSEERAQKTFLTSATEFLQSNSPGKFTDAAFSDENAWRNLAAAMVPAYNNLMAAASSQLHHQIPNSNLTVAAVRNKAKTEGNSEADQTAIQTIMSQIDKIIRQGNTL</sequence>
<organism evidence="2 3">
    <name type="scientific">Heterodera schachtii</name>
    <name type="common">Sugarbeet cyst nematode worm</name>
    <name type="synonym">Tylenchus schachtii</name>
    <dbReference type="NCBI Taxonomy" id="97005"/>
    <lineage>
        <taxon>Eukaryota</taxon>
        <taxon>Metazoa</taxon>
        <taxon>Ecdysozoa</taxon>
        <taxon>Nematoda</taxon>
        <taxon>Chromadorea</taxon>
        <taxon>Rhabditida</taxon>
        <taxon>Tylenchina</taxon>
        <taxon>Tylenchomorpha</taxon>
        <taxon>Tylenchoidea</taxon>
        <taxon>Heteroderidae</taxon>
        <taxon>Heteroderinae</taxon>
        <taxon>Heterodera</taxon>
    </lineage>
</organism>
<accession>A0ABD2KK63</accession>
<dbReference type="Proteomes" id="UP001620645">
    <property type="component" value="Unassembled WGS sequence"/>
</dbReference>
<keyword evidence="3" id="KW-1185">Reference proteome</keyword>
<gene>
    <name evidence="2" type="ORF">niasHS_002427</name>
</gene>
<feature type="region of interest" description="Disordered" evidence="1">
    <location>
        <begin position="96"/>
        <end position="118"/>
    </location>
</feature>
<comment type="caution">
    <text evidence="2">The sequence shown here is derived from an EMBL/GenBank/DDBJ whole genome shotgun (WGS) entry which is preliminary data.</text>
</comment>
<evidence type="ECO:0008006" key="4">
    <source>
        <dbReference type="Google" id="ProtNLM"/>
    </source>
</evidence>